<comment type="similarity">
    <text evidence="2">Belongs to the IPP isomerase type 1 family.</text>
</comment>
<dbReference type="InterPro" id="IPR015797">
    <property type="entry name" value="NUDIX_hydrolase-like_dom_sf"/>
</dbReference>
<evidence type="ECO:0000256" key="3">
    <source>
        <dbReference type="ARBA" id="ARBA00012057"/>
    </source>
</evidence>
<evidence type="ECO:0000256" key="6">
    <source>
        <dbReference type="ARBA" id="ARBA00023235"/>
    </source>
</evidence>
<evidence type="ECO:0000256" key="2">
    <source>
        <dbReference type="ARBA" id="ARBA00007579"/>
    </source>
</evidence>
<dbReference type="PANTHER" id="PTHR11626">
    <property type="entry name" value="FARNESYL-DIPHOSPHATE FARNESYLTRANSFERASE"/>
    <property type="match status" value="1"/>
</dbReference>
<organism evidence="9 10">
    <name type="scientific">Aureococcus anophagefferens</name>
    <name type="common">Harmful bloom alga</name>
    <dbReference type="NCBI Taxonomy" id="44056"/>
    <lineage>
        <taxon>Eukaryota</taxon>
        <taxon>Sar</taxon>
        <taxon>Stramenopiles</taxon>
        <taxon>Ochrophyta</taxon>
        <taxon>Pelagophyceae</taxon>
        <taxon>Pelagomonadales</taxon>
        <taxon>Pelagomonadaceae</taxon>
        <taxon>Aureococcus</taxon>
    </lineage>
</organism>
<dbReference type="InterPro" id="IPR008949">
    <property type="entry name" value="Isoprenoid_synthase_dom_sf"/>
</dbReference>
<dbReference type="EMBL" id="JBBJCI010000255">
    <property type="protein sequence ID" value="KAK7237047.1"/>
    <property type="molecule type" value="Genomic_DNA"/>
</dbReference>
<dbReference type="SFLD" id="SFLDG01018">
    <property type="entry name" value="Squalene/Phytoene_Synthase_Lik"/>
    <property type="match status" value="1"/>
</dbReference>
<evidence type="ECO:0000256" key="5">
    <source>
        <dbReference type="ARBA" id="ARBA00023229"/>
    </source>
</evidence>
<sequence>MDGDEERKEEGEVWSPEGKSQDDFMLKDECIVLDYGDNVIGHDNKYNCHKFTVGMPKGILHRAFSVMLFDVDGKLLLQQRAGVKITFADVWTNTCCSHPLHGMSPKEVDDPGATLGGDPAGVKVAAVRKLDHELGIAPGVLDPKKFTFTTRVHYFAADLKTHGPDAPWGEHEIDYLLIYKLDYPGSELQLAPHPHEVSATKWVTQEELFREMEAKDSMPLWSPWFEIIAKKFLKTWWEDLDGVVAGERCADYGSIHRFDCPDWMGGQGKCEPFLDELQRRVAASTPEAVEGVLADAFREQMLKDVASTTAVFGASGAEMKQGAYGKVPTHKTSKLKQLLRPFEVTSALKLKFLPSLAGLKDNLGAGASGDVKFCNDMLCKVSRSFAAVIQQLPAGCCIDICVFYLVLRALDTVEDDMTYYKGRLDVKQAELRSFHEARLMNPDAPPIMGCGEGDERVLLEQFGAVARVFATLPKESRDVIKDITDKMGGGMADYVTADLVQGTKDEDAYNLYCHNVAGLVGEGLTGIFVGRGYESEELAEGGLLKWPFCGEDNKLGLANSMGLFLQKTNIIRDYLEDYVDGRAFWPKTVWSKHATTGDLGDFTRPCARLGVDKACLSGYAAEVAKKGASDRALACLDELIADALELVPDRAAKG</sequence>
<dbReference type="Pfam" id="PF00293">
    <property type="entry name" value="NUDIX"/>
    <property type="match status" value="1"/>
</dbReference>
<comment type="pathway">
    <text evidence="1">Isoprenoid biosynthesis; dimethylallyl diphosphate biosynthesis; dimethylallyl diphosphate from isopentenyl diphosphate: step 1/1.</text>
</comment>
<dbReference type="SUPFAM" id="SSF55811">
    <property type="entry name" value="Nudix"/>
    <property type="match status" value="1"/>
</dbReference>
<evidence type="ECO:0000256" key="4">
    <source>
        <dbReference type="ARBA" id="ARBA00022679"/>
    </source>
</evidence>
<dbReference type="PROSITE" id="PS51462">
    <property type="entry name" value="NUDIX"/>
    <property type="match status" value="1"/>
</dbReference>
<keyword evidence="10" id="KW-1185">Reference proteome</keyword>
<proteinExistence type="inferred from homology"/>
<dbReference type="CDD" id="cd02885">
    <property type="entry name" value="NUDIX_IPP_Isomerase"/>
    <property type="match status" value="1"/>
</dbReference>
<dbReference type="InterPro" id="IPR002060">
    <property type="entry name" value="Squ/phyt_synthse"/>
</dbReference>
<dbReference type="Pfam" id="PF00494">
    <property type="entry name" value="SQS_PSY"/>
    <property type="match status" value="1"/>
</dbReference>
<name>A0ABR1FS58_AURAN</name>
<protein>
    <recommendedName>
        <fullName evidence="3">isopentenyl-diphosphate Delta-isomerase</fullName>
        <ecNumber evidence="3">5.3.3.2</ecNumber>
    </recommendedName>
</protein>
<dbReference type="InterPro" id="IPR044844">
    <property type="entry name" value="Trans_IPPS_euk-type"/>
</dbReference>
<feature type="compositionally biased region" description="Basic and acidic residues" evidence="7">
    <location>
        <begin position="1"/>
        <end position="11"/>
    </location>
</feature>
<evidence type="ECO:0000259" key="8">
    <source>
        <dbReference type="PROSITE" id="PS51462"/>
    </source>
</evidence>
<dbReference type="SUPFAM" id="SSF48576">
    <property type="entry name" value="Terpenoid synthases"/>
    <property type="match status" value="1"/>
</dbReference>
<dbReference type="InterPro" id="IPR011876">
    <property type="entry name" value="IsopentenylPP_isomerase_typ1"/>
</dbReference>
<dbReference type="PROSITE" id="PS01044">
    <property type="entry name" value="SQUALEN_PHYTOEN_SYN_1"/>
    <property type="match status" value="1"/>
</dbReference>
<comment type="caution">
    <text evidence="9">The sequence shown here is derived from an EMBL/GenBank/DDBJ whole genome shotgun (WGS) entry which is preliminary data.</text>
</comment>
<keyword evidence="6" id="KW-0413">Isomerase</keyword>
<dbReference type="InterPro" id="IPR019845">
    <property type="entry name" value="Squalene/phytoene_synthase_CS"/>
</dbReference>
<accession>A0ABR1FS58</accession>
<dbReference type="Gene3D" id="3.90.79.10">
    <property type="entry name" value="Nucleoside Triphosphate Pyrophosphohydrolase"/>
    <property type="match status" value="1"/>
</dbReference>
<dbReference type="Gene3D" id="1.10.600.10">
    <property type="entry name" value="Farnesyl Diphosphate Synthase"/>
    <property type="match status" value="1"/>
</dbReference>
<feature type="region of interest" description="Disordered" evidence="7">
    <location>
        <begin position="1"/>
        <end position="20"/>
    </location>
</feature>
<reference evidence="9 10" key="1">
    <citation type="submission" date="2024-03" db="EMBL/GenBank/DDBJ databases">
        <title>Aureococcus anophagefferens CCMP1851 and Kratosvirus quantuckense: Draft genome of a second virus-susceptible host strain in the model system.</title>
        <authorList>
            <person name="Chase E."/>
            <person name="Truchon A.R."/>
            <person name="Schepens W."/>
            <person name="Wilhelm S.W."/>
        </authorList>
    </citation>
    <scope>NUCLEOTIDE SEQUENCE [LARGE SCALE GENOMIC DNA]</scope>
    <source>
        <strain evidence="9 10">CCMP1851</strain>
    </source>
</reference>
<dbReference type="PROSITE" id="PS01045">
    <property type="entry name" value="SQUALEN_PHYTOEN_SYN_2"/>
    <property type="match status" value="1"/>
</dbReference>
<evidence type="ECO:0000313" key="9">
    <source>
        <dbReference type="EMBL" id="KAK7237047.1"/>
    </source>
</evidence>
<dbReference type="SFLD" id="SFLDS00005">
    <property type="entry name" value="Isoprenoid_Synthase_Type_I"/>
    <property type="match status" value="1"/>
</dbReference>
<feature type="domain" description="Nudix hydrolase" evidence="8">
    <location>
        <begin position="59"/>
        <end position="227"/>
    </location>
</feature>
<dbReference type="EC" id="5.3.3.2" evidence="3"/>
<keyword evidence="5" id="KW-0414">Isoprene biosynthesis</keyword>
<evidence type="ECO:0000256" key="1">
    <source>
        <dbReference type="ARBA" id="ARBA00004826"/>
    </source>
</evidence>
<evidence type="ECO:0000256" key="7">
    <source>
        <dbReference type="SAM" id="MobiDB-lite"/>
    </source>
</evidence>
<dbReference type="InterPro" id="IPR000086">
    <property type="entry name" value="NUDIX_hydrolase_dom"/>
</dbReference>
<gene>
    <name evidence="9" type="primary">FDFT1</name>
    <name evidence="9" type="ORF">SO694_00091018</name>
</gene>
<keyword evidence="4" id="KW-0808">Transferase</keyword>
<dbReference type="NCBIfam" id="TIGR02150">
    <property type="entry name" value="IPP_isom_1"/>
    <property type="match status" value="1"/>
</dbReference>
<dbReference type="Proteomes" id="UP001363151">
    <property type="component" value="Unassembled WGS sequence"/>
</dbReference>
<evidence type="ECO:0000313" key="10">
    <source>
        <dbReference type="Proteomes" id="UP001363151"/>
    </source>
</evidence>
<dbReference type="PANTHER" id="PTHR11626:SF2">
    <property type="entry name" value="SQUALENE SYNTHASE"/>
    <property type="match status" value="1"/>
</dbReference>